<reference evidence="6 7" key="1">
    <citation type="submission" date="2019-06" db="EMBL/GenBank/DDBJ databases">
        <title>Genomic Encyclopedia of Type Strains, Phase IV (KMG-V): Genome sequencing to study the core and pangenomes of soil and plant-associated prokaryotes.</title>
        <authorList>
            <person name="Whitman W."/>
        </authorList>
    </citation>
    <scope>NUCLEOTIDE SEQUENCE [LARGE SCALE GENOMIC DNA]</scope>
    <source>
        <strain evidence="6 7">BR 11622</strain>
    </source>
</reference>
<dbReference type="GO" id="GO:0042619">
    <property type="term" value="P:poly-hydroxybutyrate biosynthetic process"/>
    <property type="evidence" value="ECO:0007669"/>
    <property type="project" value="InterPro"/>
</dbReference>
<dbReference type="GO" id="GO:0016746">
    <property type="term" value="F:acyltransferase activity"/>
    <property type="evidence" value="ECO:0007669"/>
    <property type="project" value="UniProtKB-KW"/>
</dbReference>
<proteinExistence type="predicted"/>
<feature type="compositionally biased region" description="Low complexity" evidence="3">
    <location>
        <begin position="18"/>
        <end position="27"/>
    </location>
</feature>
<dbReference type="InterPro" id="IPR029058">
    <property type="entry name" value="AB_hydrolase_fold"/>
</dbReference>
<keyword evidence="1" id="KW-0808">Transferase</keyword>
<dbReference type="RefSeq" id="WP_211101938.1">
    <property type="nucleotide sequence ID" value="NZ_VITR01000004.1"/>
</dbReference>
<evidence type="ECO:0000313" key="7">
    <source>
        <dbReference type="Proteomes" id="UP000315751"/>
    </source>
</evidence>
<dbReference type="EMBL" id="VITR01000004">
    <property type="protein sequence ID" value="TWB43627.1"/>
    <property type="molecule type" value="Genomic_DNA"/>
</dbReference>
<evidence type="ECO:0000313" key="6">
    <source>
        <dbReference type="EMBL" id="TWB43627.1"/>
    </source>
</evidence>
<dbReference type="SUPFAM" id="SSF53474">
    <property type="entry name" value="alpha/beta-Hydrolases"/>
    <property type="match status" value="1"/>
</dbReference>
<dbReference type="Pfam" id="PF07167">
    <property type="entry name" value="PhaC_N"/>
    <property type="match status" value="1"/>
</dbReference>
<protein>
    <submittedName>
        <fullName evidence="6">Polyhydroxyalkanoate synthase</fullName>
    </submittedName>
</protein>
<feature type="compositionally biased region" description="Pro residues" evidence="3">
    <location>
        <begin position="28"/>
        <end position="54"/>
    </location>
</feature>
<evidence type="ECO:0000259" key="4">
    <source>
        <dbReference type="Pfam" id="PF07167"/>
    </source>
</evidence>
<evidence type="ECO:0000256" key="3">
    <source>
        <dbReference type="SAM" id="MobiDB-lite"/>
    </source>
</evidence>
<feature type="domain" description="Poly-beta-hydroxybutyrate polymerase N-terminal" evidence="4">
    <location>
        <begin position="138"/>
        <end position="306"/>
    </location>
</feature>
<accession>A0A560HBA2</accession>
<gene>
    <name evidence="6" type="ORF">FBZ90_10410</name>
</gene>
<comment type="caution">
    <text evidence="6">The sequence shown here is derived from an EMBL/GenBank/DDBJ whole genome shotgun (WGS) entry which is preliminary data.</text>
</comment>
<keyword evidence="2" id="KW-0012">Acyltransferase</keyword>
<dbReference type="InterPro" id="IPR022211">
    <property type="entry name" value="PHBC_N"/>
</dbReference>
<name>A0A560HBA2_9PROT</name>
<dbReference type="AlphaFoldDB" id="A0A560HBA2"/>
<evidence type="ECO:0000259" key="5">
    <source>
        <dbReference type="Pfam" id="PF12551"/>
    </source>
</evidence>
<dbReference type="Pfam" id="PF12551">
    <property type="entry name" value="PHBC_N"/>
    <property type="match status" value="1"/>
</dbReference>
<sequence length="627" mass="68355">MTLANPSASTRPRRRPGYRPAAAQAPGAPLPAVPQTVVPPPDAPPPIVPPAATPAPDPDFHALDRALRAAAARLTQGLSPSVIAEAWADWAIHLTASPGRRLALSLAAADAAGRFTVWLAEAAAGGKPAPLVEPRAGDRRFVDPVWSQWPHVAVAQAYLLGEALLLDGARRVPGVARQHENELSFLFSQWADVLSPTNLPWLNPVIVSRTMQEGGRNLVRGAMNWMDDASRLMRGAPPAGAEEFQVGRDVAITPGTVIHRNRLMEVIQYTPTTATVRAEPILIVPAWIMKYYILDLRPENSLVRWLVDQGHTVFMVSWKNPDADDRDLSLDDYRQLGVMAALDAVNRAVPGQKVHACGYCLGGTILSIAAATMARDGDDRLASLTLLAAQTDFAEAGDLMLFVDERQVSLLDDLMWSQGYLSGGQMAGAFQLLRPNDLIWSRVIRDYLLGDREPMSDLMAWNADSTRMPARMHGEYLRSLFLENRLSAGRFAVEGRVIALRDIKVPVFALGTVRDHVAPWRSVYKINLFSDTDVTFTLVSGGHNVGIVNPPRGERGSYQTLTRTADERYIDPDTWAGLAPHHPGSWWTAWQEWLAAKGDGTQVAPPAVVPDATAPDLPSPGLYVHQA</sequence>
<keyword evidence="7" id="KW-1185">Reference proteome</keyword>
<feature type="domain" description="Poly-beta-hydroxybutyrate polymerase N-terminal" evidence="5">
    <location>
        <begin position="60"/>
        <end position="100"/>
    </location>
</feature>
<dbReference type="Proteomes" id="UP000315751">
    <property type="component" value="Unassembled WGS sequence"/>
</dbReference>
<dbReference type="Gene3D" id="3.40.50.1820">
    <property type="entry name" value="alpha/beta hydrolase"/>
    <property type="match status" value="1"/>
</dbReference>
<evidence type="ECO:0000256" key="1">
    <source>
        <dbReference type="ARBA" id="ARBA00022679"/>
    </source>
</evidence>
<dbReference type="InterPro" id="IPR010941">
    <property type="entry name" value="PhaC_N"/>
</dbReference>
<feature type="region of interest" description="Disordered" evidence="3">
    <location>
        <begin position="1"/>
        <end position="54"/>
    </location>
</feature>
<dbReference type="PANTHER" id="PTHR36837:SF5">
    <property type="entry name" value="POLY-3-HYDROXYBUTYRATE SYNTHASE"/>
    <property type="match status" value="1"/>
</dbReference>
<dbReference type="PANTHER" id="PTHR36837">
    <property type="entry name" value="POLY(3-HYDROXYALKANOATE) POLYMERASE SUBUNIT PHAC"/>
    <property type="match status" value="1"/>
</dbReference>
<dbReference type="InterPro" id="IPR051321">
    <property type="entry name" value="PHA/PHB_synthase"/>
</dbReference>
<organism evidence="6 7">
    <name type="scientific">Nitrospirillum amazonense</name>
    <dbReference type="NCBI Taxonomy" id="28077"/>
    <lineage>
        <taxon>Bacteria</taxon>
        <taxon>Pseudomonadati</taxon>
        <taxon>Pseudomonadota</taxon>
        <taxon>Alphaproteobacteria</taxon>
        <taxon>Rhodospirillales</taxon>
        <taxon>Azospirillaceae</taxon>
        <taxon>Nitrospirillum</taxon>
    </lineage>
</organism>
<evidence type="ECO:0000256" key="2">
    <source>
        <dbReference type="ARBA" id="ARBA00023315"/>
    </source>
</evidence>